<dbReference type="InterPro" id="IPR002110">
    <property type="entry name" value="Ankyrin_rpt"/>
</dbReference>
<dbReference type="InterPro" id="IPR036770">
    <property type="entry name" value="Ankyrin_rpt-contain_sf"/>
</dbReference>
<evidence type="ECO:0000256" key="1">
    <source>
        <dbReference type="ARBA" id="ARBA00004141"/>
    </source>
</evidence>
<keyword evidence="5 7" id="KW-0040">ANK repeat</keyword>
<dbReference type="PANTHER" id="PTHR24186:SF36">
    <property type="entry name" value="SERINE_THREONINE-PROTEIN PHOSPHATASE 6 REGULATORY ANKYRIN REPEAT SUBUNIT A-LIKE"/>
    <property type="match status" value="1"/>
</dbReference>
<protein>
    <submittedName>
        <fullName evidence="10">Inversin</fullName>
    </submittedName>
</protein>
<keyword evidence="6 8" id="KW-0472">Membrane</keyword>
<accession>A0A6A1WRP9</accession>
<evidence type="ECO:0000256" key="4">
    <source>
        <dbReference type="ARBA" id="ARBA00022989"/>
    </source>
</evidence>
<evidence type="ECO:0000256" key="8">
    <source>
        <dbReference type="SAM" id="Phobius"/>
    </source>
</evidence>
<evidence type="ECO:0000313" key="10">
    <source>
        <dbReference type="EMBL" id="KAB1227971.1"/>
    </source>
</evidence>
<name>A0A6A1WRP9_9ROSI</name>
<dbReference type="Pfam" id="PF12796">
    <property type="entry name" value="Ank_2"/>
    <property type="match status" value="1"/>
</dbReference>
<dbReference type="Pfam" id="PF13962">
    <property type="entry name" value="PGG"/>
    <property type="match status" value="1"/>
</dbReference>
<dbReference type="PANTHER" id="PTHR24186">
    <property type="entry name" value="PROTEIN PHOSPHATASE 1 REGULATORY SUBUNIT"/>
    <property type="match status" value="1"/>
</dbReference>
<evidence type="ECO:0000259" key="9">
    <source>
        <dbReference type="Pfam" id="PF13962"/>
    </source>
</evidence>
<gene>
    <name evidence="10" type="ORF">CJ030_MR1G005026</name>
</gene>
<dbReference type="PROSITE" id="PS50088">
    <property type="entry name" value="ANK_REPEAT"/>
    <property type="match status" value="2"/>
</dbReference>
<dbReference type="OrthoDB" id="1166481at2759"/>
<evidence type="ECO:0000256" key="6">
    <source>
        <dbReference type="ARBA" id="ARBA00023136"/>
    </source>
</evidence>
<dbReference type="EMBL" id="RXIC02000019">
    <property type="protein sequence ID" value="KAB1227971.1"/>
    <property type="molecule type" value="Genomic_DNA"/>
</dbReference>
<evidence type="ECO:0000256" key="2">
    <source>
        <dbReference type="ARBA" id="ARBA00022692"/>
    </source>
</evidence>
<dbReference type="SMART" id="SM00248">
    <property type="entry name" value="ANK"/>
    <property type="match status" value="7"/>
</dbReference>
<evidence type="ECO:0000256" key="7">
    <source>
        <dbReference type="PROSITE-ProRule" id="PRU00023"/>
    </source>
</evidence>
<feature type="domain" description="PGG" evidence="9">
    <location>
        <begin position="284"/>
        <end position="360"/>
    </location>
</feature>
<keyword evidence="2 8" id="KW-0812">Transmembrane</keyword>
<evidence type="ECO:0000256" key="3">
    <source>
        <dbReference type="ARBA" id="ARBA00022737"/>
    </source>
</evidence>
<dbReference type="GO" id="GO:0005886">
    <property type="term" value="C:plasma membrane"/>
    <property type="evidence" value="ECO:0007669"/>
    <property type="project" value="TreeGrafter"/>
</dbReference>
<feature type="repeat" description="ANK" evidence="7">
    <location>
        <begin position="179"/>
        <end position="213"/>
    </location>
</feature>
<sequence>MLRKKNKDKDRALHEILRNGDHFEVVGKLVQEDPDLLNFSNDTGETPLYMAVERRHKHSAFVIMNTCKSPAYGGPLGRTALHAAITSNANRELVGKLLEKLKPPSIIADHKGWTPLHLAAYFDRSESTKQLLKFDRHIGYKKDAMGRTALHIAADRGNRMITLVIIASCLDCCELVDNRGRNALHNAILAGHRGSSIVRIILRKSSLSNLLNEKDVDRNTPLHHQLMSIYSNYAIALARHRRVDTVLAFNGQDLNEFGRAVTYSENRDDEIKETMKERNRRIQKNMQKTSGINLVMATLVTTVTFAAGITMLGGFVGGEEPHPGFVVLAKSTAFKAFIITDIISIVLSSCSVFTYSFNRLEEPNQ</sequence>
<reference evidence="10 11" key="1">
    <citation type="journal article" date="2019" name="Plant Biotechnol. J.">
        <title>The red bayberry genome and genetic basis of sex determination.</title>
        <authorList>
            <person name="Jia H.M."/>
            <person name="Jia H.J."/>
            <person name="Cai Q.L."/>
            <person name="Wang Y."/>
            <person name="Zhao H.B."/>
            <person name="Yang W.F."/>
            <person name="Wang G.Y."/>
            <person name="Li Y.H."/>
            <person name="Zhan D.L."/>
            <person name="Shen Y.T."/>
            <person name="Niu Q.F."/>
            <person name="Chang L."/>
            <person name="Qiu J."/>
            <person name="Zhao L."/>
            <person name="Xie H.B."/>
            <person name="Fu W.Y."/>
            <person name="Jin J."/>
            <person name="Li X.W."/>
            <person name="Jiao Y."/>
            <person name="Zhou C.C."/>
            <person name="Tu T."/>
            <person name="Chai C.Y."/>
            <person name="Gao J.L."/>
            <person name="Fan L.J."/>
            <person name="van de Weg E."/>
            <person name="Wang J.Y."/>
            <person name="Gao Z.S."/>
        </authorList>
    </citation>
    <scope>NUCLEOTIDE SEQUENCE [LARGE SCALE GENOMIC DNA]</scope>
    <source>
        <tissue evidence="10">Leaves</tissue>
    </source>
</reference>
<feature type="repeat" description="ANK" evidence="7">
    <location>
        <begin position="111"/>
        <end position="143"/>
    </location>
</feature>
<dbReference type="Proteomes" id="UP000516437">
    <property type="component" value="Chromosome 1"/>
</dbReference>
<dbReference type="SUPFAM" id="SSF48403">
    <property type="entry name" value="Ankyrin repeat"/>
    <property type="match status" value="1"/>
</dbReference>
<comment type="subcellular location">
    <subcellularLocation>
        <location evidence="1">Membrane</location>
        <topology evidence="1">Multi-pass membrane protein</topology>
    </subcellularLocation>
</comment>
<dbReference type="InterPro" id="IPR026961">
    <property type="entry name" value="PGG_dom"/>
</dbReference>
<dbReference type="Gene3D" id="1.25.40.20">
    <property type="entry name" value="Ankyrin repeat-containing domain"/>
    <property type="match status" value="1"/>
</dbReference>
<feature type="transmembrane region" description="Helical" evidence="8">
    <location>
        <begin position="291"/>
        <end position="316"/>
    </location>
</feature>
<comment type="caution">
    <text evidence="10">The sequence shown here is derived from an EMBL/GenBank/DDBJ whole genome shotgun (WGS) entry which is preliminary data.</text>
</comment>
<proteinExistence type="predicted"/>
<organism evidence="10 11">
    <name type="scientific">Morella rubra</name>
    <name type="common">Chinese bayberry</name>
    <dbReference type="NCBI Taxonomy" id="262757"/>
    <lineage>
        <taxon>Eukaryota</taxon>
        <taxon>Viridiplantae</taxon>
        <taxon>Streptophyta</taxon>
        <taxon>Embryophyta</taxon>
        <taxon>Tracheophyta</taxon>
        <taxon>Spermatophyta</taxon>
        <taxon>Magnoliopsida</taxon>
        <taxon>eudicotyledons</taxon>
        <taxon>Gunneridae</taxon>
        <taxon>Pentapetalae</taxon>
        <taxon>rosids</taxon>
        <taxon>fabids</taxon>
        <taxon>Fagales</taxon>
        <taxon>Myricaceae</taxon>
        <taxon>Morella</taxon>
    </lineage>
</organism>
<evidence type="ECO:0000313" key="11">
    <source>
        <dbReference type="Proteomes" id="UP000516437"/>
    </source>
</evidence>
<dbReference type="AlphaFoldDB" id="A0A6A1WRP9"/>
<feature type="transmembrane region" description="Helical" evidence="8">
    <location>
        <begin position="336"/>
        <end position="357"/>
    </location>
</feature>
<keyword evidence="11" id="KW-1185">Reference proteome</keyword>
<keyword evidence="3" id="KW-0677">Repeat</keyword>
<evidence type="ECO:0000256" key="5">
    <source>
        <dbReference type="ARBA" id="ARBA00023043"/>
    </source>
</evidence>
<keyword evidence="4 8" id="KW-1133">Transmembrane helix</keyword>